<keyword evidence="8 9" id="KW-0012">Acyltransferase</keyword>
<dbReference type="GO" id="GO:0042158">
    <property type="term" value="P:lipoprotein biosynthetic process"/>
    <property type="evidence" value="ECO:0007669"/>
    <property type="project" value="UniProtKB-UniRule"/>
</dbReference>
<dbReference type="Pfam" id="PF20154">
    <property type="entry name" value="LNT_N"/>
    <property type="match status" value="1"/>
</dbReference>
<comment type="caution">
    <text evidence="11">The sequence shown here is derived from an EMBL/GenBank/DDBJ whole genome shotgun (WGS) entry which is preliminary data.</text>
</comment>
<proteinExistence type="inferred from homology"/>
<keyword evidence="3 9" id="KW-1003">Cell membrane</keyword>
<comment type="subcellular location">
    <subcellularLocation>
        <location evidence="1 9">Cell membrane</location>
        <topology evidence="1 9">Multi-pass membrane protein</topology>
    </subcellularLocation>
</comment>
<dbReference type="EMBL" id="BSPD01000030">
    <property type="protein sequence ID" value="GLS25543.1"/>
    <property type="molecule type" value="Genomic_DNA"/>
</dbReference>
<dbReference type="GO" id="GO:0016410">
    <property type="term" value="F:N-acyltransferase activity"/>
    <property type="evidence" value="ECO:0007669"/>
    <property type="project" value="UniProtKB-UniRule"/>
</dbReference>
<dbReference type="HAMAP" id="MF_01148">
    <property type="entry name" value="Lnt"/>
    <property type="match status" value="1"/>
</dbReference>
<evidence type="ECO:0000259" key="10">
    <source>
        <dbReference type="PROSITE" id="PS50263"/>
    </source>
</evidence>
<evidence type="ECO:0000256" key="2">
    <source>
        <dbReference type="ARBA" id="ARBA00010065"/>
    </source>
</evidence>
<dbReference type="PANTHER" id="PTHR38686">
    <property type="entry name" value="APOLIPOPROTEIN N-ACYLTRANSFERASE"/>
    <property type="match status" value="1"/>
</dbReference>
<comment type="similarity">
    <text evidence="2 9">Belongs to the CN hydrolase family. Apolipoprotein N-acyltransferase subfamily.</text>
</comment>
<feature type="transmembrane region" description="Helical" evidence="9">
    <location>
        <begin position="131"/>
        <end position="153"/>
    </location>
</feature>
<feature type="transmembrane region" description="Helical" evidence="9">
    <location>
        <begin position="101"/>
        <end position="124"/>
    </location>
</feature>
<feature type="transmembrane region" description="Helical" evidence="9">
    <location>
        <begin position="72"/>
        <end position="95"/>
    </location>
</feature>
<dbReference type="SUPFAM" id="SSF56317">
    <property type="entry name" value="Carbon-nitrogen hydrolase"/>
    <property type="match status" value="1"/>
</dbReference>
<dbReference type="RefSeq" id="WP_232591960.1">
    <property type="nucleotide sequence ID" value="NZ_BSPD01000030.1"/>
</dbReference>
<dbReference type="AlphaFoldDB" id="A0AA37T5G1"/>
<dbReference type="PANTHER" id="PTHR38686:SF1">
    <property type="entry name" value="APOLIPOPROTEIN N-ACYLTRANSFERASE"/>
    <property type="match status" value="1"/>
</dbReference>
<reference evidence="11 12" key="1">
    <citation type="journal article" date="2014" name="Int. J. Syst. Evol. Microbiol.">
        <title>Complete genome sequence of Corynebacterium casei LMG S-19264T (=DSM 44701T), isolated from a smear-ripened cheese.</title>
        <authorList>
            <consortium name="US DOE Joint Genome Institute (JGI-PGF)"/>
            <person name="Walter F."/>
            <person name="Albersmeier A."/>
            <person name="Kalinowski J."/>
            <person name="Ruckert C."/>
        </authorList>
    </citation>
    <scope>NUCLEOTIDE SEQUENCE [LARGE SCALE GENOMIC DNA]</scope>
    <source>
        <strain evidence="11 12">NBRC 110095</strain>
    </source>
</reference>
<protein>
    <recommendedName>
        <fullName evidence="9">Apolipoprotein N-acyltransferase</fullName>
        <shortName evidence="9">ALP N-acyltransferase</shortName>
        <ecNumber evidence="9">2.3.1.269</ecNumber>
    </recommendedName>
</protein>
<feature type="domain" description="CN hydrolase" evidence="10">
    <location>
        <begin position="252"/>
        <end position="489"/>
    </location>
</feature>
<feature type="transmembrane region" description="Helical" evidence="9">
    <location>
        <begin position="216"/>
        <end position="234"/>
    </location>
</feature>
<dbReference type="Pfam" id="PF00795">
    <property type="entry name" value="CN_hydrolase"/>
    <property type="match status" value="1"/>
</dbReference>
<evidence type="ECO:0000256" key="9">
    <source>
        <dbReference type="HAMAP-Rule" id="MF_01148"/>
    </source>
</evidence>
<dbReference type="Proteomes" id="UP001156870">
    <property type="component" value="Unassembled WGS sequence"/>
</dbReference>
<dbReference type="InterPro" id="IPR045378">
    <property type="entry name" value="LNT_N"/>
</dbReference>
<comment type="pathway">
    <text evidence="9">Protein modification; lipoprotein biosynthesis (N-acyl transfer).</text>
</comment>
<dbReference type="PROSITE" id="PS50263">
    <property type="entry name" value="CN_HYDROLASE"/>
    <property type="match status" value="1"/>
</dbReference>
<accession>A0AA37T5G1</accession>
<dbReference type="EC" id="2.3.1.269" evidence="9"/>
<evidence type="ECO:0000313" key="12">
    <source>
        <dbReference type="Proteomes" id="UP001156870"/>
    </source>
</evidence>
<feature type="transmembrane region" description="Helical" evidence="9">
    <location>
        <begin position="43"/>
        <end position="60"/>
    </location>
</feature>
<keyword evidence="5 9" id="KW-0812">Transmembrane</keyword>
<evidence type="ECO:0000256" key="4">
    <source>
        <dbReference type="ARBA" id="ARBA00022679"/>
    </source>
</evidence>
<organism evidence="11 12">
    <name type="scientific">Marinibactrum halimedae</name>
    <dbReference type="NCBI Taxonomy" id="1444977"/>
    <lineage>
        <taxon>Bacteria</taxon>
        <taxon>Pseudomonadati</taxon>
        <taxon>Pseudomonadota</taxon>
        <taxon>Gammaproteobacteria</taxon>
        <taxon>Cellvibrionales</taxon>
        <taxon>Cellvibrionaceae</taxon>
        <taxon>Marinibactrum</taxon>
    </lineage>
</organism>
<evidence type="ECO:0000256" key="1">
    <source>
        <dbReference type="ARBA" id="ARBA00004651"/>
    </source>
</evidence>
<gene>
    <name evidence="9 11" type="primary">lnt</name>
    <name evidence="11" type="ORF">GCM10007877_12570</name>
</gene>
<feature type="transmembrane region" description="Helical" evidence="9">
    <location>
        <begin position="173"/>
        <end position="196"/>
    </location>
</feature>
<dbReference type="InterPro" id="IPR004563">
    <property type="entry name" value="Apolipo_AcylTrfase"/>
</dbReference>
<dbReference type="InterPro" id="IPR003010">
    <property type="entry name" value="C-N_Hydrolase"/>
</dbReference>
<dbReference type="CDD" id="cd07571">
    <property type="entry name" value="ALP_N-acyl_transferase"/>
    <property type="match status" value="1"/>
</dbReference>
<keyword evidence="7 9" id="KW-0472">Membrane</keyword>
<evidence type="ECO:0000256" key="8">
    <source>
        <dbReference type="ARBA" id="ARBA00023315"/>
    </source>
</evidence>
<keyword evidence="12" id="KW-1185">Reference proteome</keyword>
<keyword evidence="4 9" id="KW-0808">Transferase</keyword>
<sequence length="532" mass="58463">MTAPAHSHSLGTGNIASNKATNLKYLAINTIAGAATPLALAPWNWWPVAILSLAVLSLTLRNVTGRHAFFRTLAFGLGMFGTGASWVFVSIHTFGMTSLPLAIVMTTLFVAFLALVFALPYLLLPRFTPNVTLGMLITFPVFWSITEWLRSWLLTGFPWLYVGYGHLNSPLSGFAPVGGVLLIGFGVAFSAAVLAFGIDLFLRRKADNNETIHKKAFALASSALLGVWVAGYELSKQEWTTPYRDAISVGIVQANIPQELKWAPEFREETYNRYREMTQTLWENDWVIWPEAAIPELYQQAIPFLDEFHHKAAASNTTLITGVLTLSPSRDSARNSITALGTGLGIYHKTRLVPFGEYVPLEEWLRGAIAFFDLPTSVISRGPEGQRGLQSGAVMLSPSICYEVVYPTLVSQSAKDAQVLITISNDAWFGHSIGPLQHMQMAQMRALETGRPLIRATNNGISALVDSRGQFIAQTPQFVQETLSGTLQPMTGHTPFMSWENEPLLALLLAGLLITGTMQLRKKRQSKKAIPV</sequence>
<comment type="catalytic activity">
    <reaction evidence="9">
        <text>N-terminal S-1,2-diacyl-sn-glyceryl-L-cysteinyl-[lipoprotein] + a glycerophospholipid = N-acyl-S-1,2-diacyl-sn-glyceryl-L-cysteinyl-[lipoprotein] + a 2-acyl-sn-glycero-3-phospholipid + H(+)</text>
        <dbReference type="Rhea" id="RHEA:48228"/>
        <dbReference type="Rhea" id="RHEA-COMP:14681"/>
        <dbReference type="Rhea" id="RHEA-COMP:14684"/>
        <dbReference type="ChEBI" id="CHEBI:15378"/>
        <dbReference type="ChEBI" id="CHEBI:136912"/>
        <dbReference type="ChEBI" id="CHEBI:140656"/>
        <dbReference type="ChEBI" id="CHEBI:140657"/>
        <dbReference type="ChEBI" id="CHEBI:140660"/>
        <dbReference type="EC" id="2.3.1.269"/>
    </reaction>
</comment>
<dbReference type="NCBIfam" id="TIGR00546">
    <property type="entry name" value="lnt"/>
    <property type="match status" value="1"/>
</dbReference>
<evidence type="ECO:0000256" key="6">
    <source>
        <dbReference type="ARBA" id="ARBA00022989"/>
    </source>
</evidence>
<evidence type="ECO:0000256" key="7">
    <source>
        <dbReference type="ARBA" id="ARBA00023136"/>
    </source>
</evidence>
<dbReference type="Gene3D" id="3.60.110.10">
    <property type="entry name" value="Carbon-nitrogen hydrolase"/>
    <property type="match status" value="1"/>
</dbReference>
<comment type="function">
    <text evidence="9">Catalyzes the phospholipid dependent N-acylation of the N-terminal cysteine of apolipoprotein, the last step in lipoprotein maturation.</text>
</comment>
<evidence type="ECO:0000313" key="11">
    <source>
        <dbReference type="EMBL" id="GLS25543.1"/>
    </source>
</evidence>
<dbReference type="GO" id="GO:0005886">
    <property type="term" value="C:plasma membrane"/>
    <property type="evidence" value="ECO:0007669"/>
    <property type="project" value="UniProtKB-SubCell"/>
</dbReference>
<name>A0AA37T5G1_9GAMM</name>
<keyword evidence="6 9" id="KW-1133">Transmembrane helix</keyword>
<evidence type="ECO:0000256" key="3">
    <source>
        <dbReference type="ARBA" id="ARBA00022475"/>
    </source>
</evidence>
<dbReference type="InterPro" id="IPR036526">
    <property type="entry name" value="C-N_Hydrolase_sf"/>
</dbReference>
<evidence type="ECO:0000256" key="5">
    <source>
        <dbReference type="ARBA" id="ARBA00022692"/>
    </source>
</evidence>